<dbReference type="InterPro" id="IPR023375">
    <property type="entry name" value="ADC_dom_sf"/>
</dbReference>
<evidence type="ECO:0000313" key="1">
    <source>
        <dbReference type="EMBL" id="MCH4293485.1"/>
    </source>
</evidence>
<gene>
    <name evidence="1" type="ORF">MJ923_04105</name>
</gene>
<dbReference type="GO" id="GO:0016829">
    <property type="term" value="F:lyase activity"/>
    <property type="evidence" value="ECO:0007669"/>
    <property type="project" value="InterPro"/>
</dbReference>
<dbReference type="InterPro" id="IPR010451">
    <property type="entry name" value="Acetoacetate_decarboxylase"/>
</dbReference>
<dbReference type="InterPro" id="IPR036188">
    <property type="entry name" value="FAD/NAD-bd_sf"/>
</dbReference>
<dbReference type="Pfam" id="PF13450">
    <property type="entry name" value="NAD_binding_8"/>
    <property type="match status" value="1"/>
</dbReference>
<dbReference type="AlphaFoldDB" id="A0AAJ1BEW4"/>
<dbReference type="SUPFAM" id="SSF160104">
    <property type="entry name" value="Acetoacetate decarboxylase-like"/>
    <property type="match status" value="1"/>
</dbReference>
<dbReference type="Gene3D" id="3.50.50.60">
    <property type="entry name" value="FAD/NAD(P)-binding domain"/>
    <property type="match status" value="1"/>
</dbReference>
<proteinExistence type="predicted"/>
<dbReference type="PANTHER" id="PTHR43563:SF1">
    <property type="entry name" value="AMINE OXIDASE [FLAVIN-CONTAINING] B"/>
    <property type="match status" value="1"/>
</dbReference>
<dbReference type="SUPFAM" id="SSF51905">
    <property type="entry name" value="FAD/NAD(P)-binding domain"/>
    <property type="match status" value="1"/>
</dbReference>
<dbReference type="PANTHER" id="PTHR43563">
    <property type="entry name" value="AMINE OXIDASE"/>
    <property type="match status" value="1"/>
</dbReference>
<reference evidence="1 2" key="1">
    <citation type="submission" date="2022-02" db="EMBL/GenBank/DDBJ databases">
        <title>The genome sequence of Shewanella sp. 3B26.</title>
        <authorList>
            <person name="Du J."/>
        </authorList>
    </citation>
    <scope>NUCLEOTIDE SEQUENCE [LARGE SCALE GENOMIC DNA]</scope>
    <source>
        <strain evidence="1 2">3B26</strain>
    </source>
</reference>
<dbReference type="Pfam" id="PF06314">
    <property type="entry name" value="ADC"/>
    <property type="match status" value="1"/>
</dbReference>
<name>A0AAJ1BEW4_9GAMM</name>
<dbReference type="GO" id="GO:0016491">
    <property type="term" value="F:oxidoreductase activity"/>
    <property type="evidence" value="ECO:0007669"/>
    <property type="project" value="UniProtKB-ARBA"/>
</dbReference>
<dbReference type="InterPro" id="IPR050703">
    <property type="entry name" value="Flavin_MAO"/>
</dbReference>
<protein>
    <submittedName>
        <fullName evidence="1">NAD(P)-binding protein</fullName>
    </submittedName>
</protein>
<comment type="caution">
    <text evidence="1">The sequence shown here is derived from an EMBL/GenBank/DDBJ whole genome shotgun (WGS) entry which is preliminary data.</text>
</comment>
<dbReference type="RefSeq" id="WP_240590002.1">
    <property type="nucleotide sequence ID" value="NZ_JAKUDL010000001.1"/>
</dbReference>
<sequence>METLRPPFIYGPGSMLMHSPLVLTNADMYGCFLKGKRKNLQRSVDKVLNQAAGNAMQFKVLSPYVLTTFTRIQKAYSAVEVDRNKGWIKETDIITWVMVGQEDKGANGKLSAIHFLPLFIWVDDAMALINGRELFGYPKYLCEYSMPNPGEPLTELSLAAKSFKHFSPDEELALHPLLKINCEARDEERMSTVDAIARTWQLFKDQTDFLPDLDTLGEEQIFEMLFKPAVSQVFLKQLPDSAGIDAVYQAIISAPSKVNKVHSLALLENDWVAEVFDNASFPFEEALGVTPGEQHVLLPYHVNFDFEVPPGEVLVDNSVVKKEKIAILGGGVSAMTAAMCLTSQPGWQNRYQIDVYQLGWRIGGKGASGRNPDMGERIEEHGLHIWFGFYQNACKLMREAYEELGRPAGSPLARFEDAFKPHSFIVLSEDINGERVNWPIEFPLMPGIPGDSTETLTLWKLVKAVFFWVVEWLKDMDELIDDSADSPKDWFEPGWFERLKEHLEESVEDAMDSLEALGERLECRFDALIGRECEHGAHPEEDSLIEAAVARLHGRLERRFAHRLDNNHALRHLYIGVDLGLTILKGMFADGVFKHGFDAINEWDYREWLRRHGANERYTVDSAPVRGFYDLVFAYEDGNFDKPNVEAGSIIRSMLRIALCYQGGVMWKMQAGMGDTVFTPYYEVLKRRGVNFHFFNQVDKLHCDGKAVTAIEITEQVKLKAEYQPLVEVKGLDCWPSMPRYEFIDDEEAALLKQHNVNLEHFWNDWDSLYQAQFGKPLPRKTLTLGEDFDKVIFGLSIGAVPHVAAEVMAHSQPLATCVEKVKTVATQAYQLWMDKDLGQIGWPERPASGEEPVLSGFSEPYDTWASMDQLLDKEEWGAHEPKNASYFCSALPVANYPAPGSSGFQTAMDATARQGAIGQLQHEIGKLWTEVGDSFPWEWLHDNSGASGEARFNSQYWRANVSPTERYVLSVKGSSAYRITTDGTGIANLYVTGDWIKTGLNAGCVEAATMAGMHTSKAICGYPELIRGEKDF</sequence>
<accession>A0AAJ1BEW4</accession>
<organism evidence="1 2">
    <name type="scientific">Shewanella zhuhaiensis</name>
    <dbReference type="NCBI Taxonomy" id="2919576"/>
    <lineage>
        <taxon>Bacteria</taxon>
        <taxon>Pseudomonadati</taxon>
        <taxon>Pseudomonadota</taxon>
        <taxon>Gammaproteobacteria</taxon>
        <taxon>Alteromonadales</taxon>
        <taxon>Shewanellaceae</taxon>
        <taxon>Shewanella</taxon>
    </lineage>
</organism>
<dbReference type="Gene3D" id="2.40.400.10">
    <property type="entry name" value="Acetoacetate decarboxylase-like"/>
    <property type="match status" value="1"/>
</dbReference>
<dbReference type="Proteomes" id="UP001297581">
    <property type="component" value="Unassembled WGS sequence"/>
</dbReference>
<dbReference type="EMBL" id="JAKUDL010000001">
    <property type="protein sequence ID" value="MCH4293485.1"/>
    <property type="molecule type" value="Genomic_DNA"/>
</dbReference>
<keyword evidence="2" id="KW-1185">Reference proteome</keyword>
<evidence type="ECO:0000313" key="2">
    <source>
        <dbReference type="Proteomes" id="UP001297581"/>
    </source>
</evidence>